<proteinExistence type="predicted"/>
<keyword evidence="4 6" id="KW-0472">Membrane</keyword>
<evidence type="ECO:0000256" key="2">
    <source>
        <dbReference type="ARBA" id="ARBA00022692"/>
    </source>
</evidence>
<dbReference type="Pfam" id="PF01061">
    <property type="entry name" value="ABC2_membrane"/>
    <property type="match status" value="1"/>
</dbReference>
<evidence type="ECO:0000256" key="1">
    <source>
        <dbReference type="ARBA" id="ARBA00004141"/>
    </source>
</evidence>
<evidence type="ECO:0000256" key="5">
    <source>
        <dbReference type="SAM" id="MobiDB-lite"/>
    </source>
</evidence>
<protein>
    <recommendedName>
        <fullName evidence="7">ABC-2 type transporter transmembrane domain-containing protein</fullName>
    </recommendedName>
</protein>
<feature type="region of interest" description="Disordered" evidence="5">
    <location>
        <begin position="198"/>
        <end position="220"/>
    </location>
</feature>
<dbReference type="EMBL" id="BAAAZN010000016">
    <property type="protein sequence ID" value="GAA3570932.1"/>
    <property type="molecule type" value="Genomic_DNA"/>
</dbReference>
<keyword evidence="9" id="KW-1185">Reference proteome</keyword>
<evidence type="ECO:0000259" key="7">
    <source>
        <dbReference type="Pfam" id="PF01061"/>
    </source>
</evidence>
<feature type="transmembrane region" description="Helical" evidence="6">
    <location>
        <begin position="41"/>
        <end position="60"/>
    </location>
</feature>
<keyword evidence="3 6" id="KW-1133">Transmembrane helix</keyword>
<comment type="caution">
    <text evidence="8">The sequence shown here is derived from an EMBL/GenBank/DDBJ whole genome shotgun (WGS) entry which is preliminary data.</text>
</comment>
<accession>A0ABP6XQP5</accession>
<name>A0ABP6XQP5_9PSEU</name>
<sequence>MTTLDTTAATRHRSWRGSSVRVQLAVLTGRSLRAMAAEPRLMILGMLQPLLMLLVLSEVFGSMANPALFPQGVAYVDYLMPAILLNTGLGAAQVAGMGLIKDMDNGVLARFRSLPITMFSVLFARSVADLGEERPLAAHPGDQLGQHVGEAAELVGEPVPVHRLGEPLVGPGAVGEPGLARGPRPVPAAGLAAHLRDAGERSPRLEHPGEVDRRDDPVGVGWAGRGTGEDGDRNALFHHATSIAGRACPRQTPVSTYPRARAGLAAFAAWSVRESDSLRVPFTDELPRGLSRG</sequence>
<dbReference type="RefSeq" id="WP_344866515.1">
    <property type="nucleotide sequence ID" value="NZ_BAAAZN010000016.1"/>
</dbReference>
<dbReference type="InterPro" id="IPR013525">
    <property type="entry name" value="ABC2_TM"/>
</dbReference>
<feature type="transmembrane region" description="Helical" evidence="6">
    <location>
        <begin position="80"/>
        <end position="100"/>
    </location>
</feature>
<organism evidence="8 9">
    <name type="scientific">Amycolatopsis ultiminotia</name>
    <dbReference type="NCBI Taxonomy" id="543629"/>
    <lineage>
        <taxon>Bacteria</taxon>
        <taxon>Bacillati</taxon>
        <taxon>Actinomycetota</taxon>
        <taxon>Actinomycetes</taxon>
        <taxon>Pseudonocardiales</taxon>
        <taxon>Pseudonocardiaceae</taxon>
        <taxon>Amycolatopsis</taxon>
    </lineage>
</organism>
<reference evidence="9" key="1">
    <citation type="journal article" date="2019" name="Int. J. Syst. Evol. Microbiol.">
        <title>The Global Catalogue of Microorganisms (GCM) 10K type strain sequencing project: providing services to taxonomists for standard genome sequencing and annotation.</title>
        <authorList>
            <consortium name="The Broad Institute Genomics Platform"/>
            <consortium name="The Broad Institute Genome Sequencing Center for Infectious Disease"/>
            <person name="Wu L."/>
            <person name="Ma J."/>
        </authorList>
    </citation>
    <scope>NUCLEOTIDE SEQUENCE [LARGE SCALE GENOMIC DNA]</scope>
    <source>
        <strain evidence="9">JCM 16898</strain>
    </source>
</reference>
<comment type="subcellular location">
    <subcellularLocation>
        <location evidence="1">Membrane</location>
        <topology evidence="1">Multi-pass membrane protein</topology>
    </subcellularLocation>
</comment>
<feature type="domain" description="ABC-2 type transporter transmembrane" evidence="7">
    <location>
        <begin position="23"/>
        <end position="130"/>
    </location>
</feature>
<dbReference type="Proteomes" id="UP001500689">
    <property type="component" value="Unassembled WGS sequence"/>
</dbReference>
<evidence type="ECO:0000256" key="4">
    <source>
        <dbReference type="ARBA" id="ARBA00023136"/>
    </source>
</evidence>
<evidence type="ECO:0000256" key="3">
    <source>
        <dbReference type="ARBA" id="ARBA00022989"/>
    </source>
</evidence>
<keyword evidence="2 6" id="KW-0812">Transmembrane</keyword>
<evidence type="ECO:0000313" key="9">
    <source>
        <dbReference type="Proteomes" id="UP001500689"/>
    </source>
</evidence>
<evidence type="ECO:0000256" key="6">
    <source>
        <dbReference type="SAM" id="Phobius"/>
    </source>
</evidence>
<feature type="compositionally biased region" description="Basic and acidic residues" evidence="5">
    <location>
        <begin position="198"/>
        <end position="217"/>
    </location>
</feature>
<evidence type="ECO:0000313" key="8">
    <source>
        <dbReference type="EMBL" id="GAA3570932.1"/>
    </source>
</evidence>
<gene>
    <name evidence="8" type="ORF">GCM10022222_63760</name>
</gene>